<gene>
    <name evidence="1" type="ORF">KSF_092560</name>
</gene>
<name>A0A8J3IVB4_9CHLR</name>
<dbReference type="EMBL" id="BNJK01000002">
    <property type="protein sequence ID" value="GHO99208.1"/>
    <property type="molecule type" value="Genomic_DNA"/>
</dbReference>
<dbReference type="RefSeq" id="WP_220209858.1">
    <property type="nucleotide sequence ID" value="NZ_BNJK01000002.1"/>
</dbReference>
<evidence type="ECO:0008006" key="3">
    <source>
        <dbReference type="Google" id="ProtNLM"/>
    </source>
</evidence>
<comment type="caution">
    <text evidence="1">The sequence shown here is derived from an EMBL/GenBank/DDBJ whole genome shotgun (WGS) entry which is preliminary data.</text>
</comment>
<dbReference type="Gene3D" id="1.10.10.10">
    <property type="entry name" value="Winged helix-like DNA-binding domain superfamily/Winged helix DNA-binding domain"/>
    <property type="match status" value="1"/>
</dbReference>
<protein>
    <recommendedName>
        <fullName evidence="3">MarR family transcriptional regulator</fullName>
    </recommendedName>
</protein>
<proteinExistence type="predicted"/>
<reference evidence="1" key="1">
    <citation type="submission" date="2020-10" db="EMBL/GenBank/DDBJ databases">
        <title>Taxonomic study of unclassified bacteria belonging to the class Ktedonobacteria.</title>
        <authorList>
            <person name="Yabe S."/>
            <person name="Wang C.M."/>
            <person name="Zheng Y."/>
            <person name="Sakai Y."/>
            <person name="Cavaletti L."/>
            <person name="Monciardini P."/>
            <person name="Donadio S."/>
        </authorList>
    </citation>
    <scope>NUCLEOTIDE SEQUENCE</scope>
    <source>
        <strain evidence="1">ID150040</strain>
    </source>
</reference>
<dbReference type="AlphaFoldDB" id="A0A8J3IVB4"/>
<evidence type="ECO:0000313" key="2">
    <source>
        <dbReference type="Proteomes" id="UP000597444"/>
    </source>
</evidence>
<evidence type="ECO:0000313" key="1">
    <source>
        <dbReference type="EMBL" id="GHO99208.1"/>
    </source>
</evidence>
<sequence>MTREITPQLPIGYWLKHADEIITARSNQALADQGFTRFRWQALNMIYEAGTITRDEVFNVLQTFLDAHQLDEMLDDFVREGWLVVEGNALSLTEAGKSKRADLFKRQGEVRRRAMQGISDEEYATIIAVLQRMVNNLA</sequence>
<dbReference type="InterPro" id="IPR036390">
    <property type="entry name" value="WH_DNA-bd_sf"/>
</dbReference>
<dbReference type="SUPFAM" id="SSF46785">
    <property type="entry name" value="Winged helix' DNA-binding domain"/>
    <property type="match status" value="1"/>
</dbReference>
<accession>A0A8J3IVB4</accession>
<dbReference type="InterPro" id="IPR036388">
    <property type="entry name" value="WH-like_DNA-bd_sf"/>
</dbReference>
<organism evidence="1 2">
    <name type="scientific">Reticulibacter mediterranei</name>
    <dbReference type="NCBI Taxonomy" id="2778369"/>
    <lineage>
        <taxon>Bacteria</taxon>
        <taxon>Bacillati</taxon>
        <taxon>Chloroflexota</taxon>
        <taxon>Ktedonobacteria</taxon>
        <taxon>Ktedonobacterales</taxon>
        <taxon>Reticulibacteraceae</taxon>
        <taxon>Reticulibacter</taxon>
    </lineage>
</organism>
<keyword evidence="2" id="KW-1185">Reference proteome</keyword>
<dbReference type="Proteomes" id="UP000597444">
    <property type="component" value="Unassembled WGS sequence"/>
</dbReference>